<feature type="signal peptide" evidence="1">
    <location>
        <begin position="1"/>
        <end position="23"/>
    </location>
</feature>
<sequence>MKTFNKTILVLMAVLAVSLTSCKKDDDGGDDPQGGTGTFSAKVDGDSFSGIQGTVVAQLTNSGSTQVLAVSGGTMDSENLQMIIQNFDGEGTYNLNFMNIGTYSYLPDPGNPDPNTVVIYTTVGDGQGNNGTISISSFDGNTVKGTFSFTGINLNDNSDTVSVTEGQFNIEVTNN</sequence>
<proteinExistence type="predicted"/>
<evidence type="ECO:0008006" key="4">
    <source>
        <dbReference type="Google" id="ProtNLM"/>
    </source>
</evidence>
<keyword evidence="1" id="KW-0732">Signal</keyword>
<name>A0A9X1U2G1_9FLAO</name>
<dbReference type="PROSITE" id="PS51257">
    <property type="entry name" value="PROKAR_LIPOPROTEIN"/>
    <property type="match status" value="1"/>
</dbReference>
<accession>A0A9X1U2G1</accession>
<dbReference type="InterPro" id="IPR046219">
    <property type="entry name" value="DUF6252"/>
</dbReference>
<dbReference type="EMBL" id="JAIRBA010000007">
    <property type="protein sequence ID" value="MCG2418518.1"/>
    <property type="molecule type" value="Genomic_DNA"/>
</dbReference>
<reference evidence="2" key="1">
    <citation type="submission" date="2021-09" db="EMBL/GenBank/DDBJ databases">
        <title>Genome of Aequorivita sp. strain F47161.</title>
        <authorList>
            <person name="Wang Y."/>
        </authorList>
    </citation>
    <scope>NUCLEOTIDE SEQUENCE</scope>
    <source>
        <strain evidence="2">F47161</strain>
    </source>
</reference>
<dbReference type="Pfam" id="PF19765">
    <property type="entry name" value="DUF6252"/>
    <property type="match status" value="1"/>
</dbReference>
<dbReference type="AlphaFoldDB" id="A0A9X1U2G1"/>
<evidence type="ECO:0000256" key="1">
    <source>
        <dbReference type="SAM" id="SignalP"/>
    </source>
</evidence>
<dbReference type="Proteomes" id="UP001139461">
    <property type="component" value="Unassembled WGS sequence"/>
</dbReference>
<evidence type="ECO:0000313" key="3">
    <source>
        <dbReference type="Proteomes" id="UP001139461"/>
    </source>
</evidence>
<evidence type="ECO:0000313" key="2">
    <source>
        <dbReference type="EMBL" id="MCG2418518.1"/>
    </source>
</evidence>
<feature type="chain" id="PRO_5040748206" description="DUF4382 domain-containing protein" evidence="1">
    <location>
        <begin position="24"/>
        <end position="175"/>
    </location>
</feature>
<organism evidence="2 3">
    <name type="scientific">Aequorivita vitellina</name>
    <dbReference type="NCBI Taxonomy" id="2874475"/>
    <lineage>
        <taxon>Bacteria</taxon>
        <taxon>Pseudomonadati</taxon>
        <taxon>Bacteroidota</taxon>
        <taxon>Flavobacteriia</taxon>
        <taxon>Flavobacteriales</taxon>
        <taxon>Flavobacteriaceae</taxon>
        <taxon>Aequorivita</taxon>
    </lineage>
</organism>
<comment type="caution">
    <text evidence="2">The sequence shown here is derived from an EMBL/GenBank/DDBJ whole genome shotgun (WGS) entry which is preliminary data.</text>
</comment>
<dbReference type="RefSeq" id="WP_237602328.1">
    <property type="nucleotide sequence ID" value="NZ_JAIRBA010000007.1"/>
</dbReference>
<gene>
    <name evidence="2" type="ORF">K8089_05740</name>
</gene>
<keyword evidence="3" id="KW-1185">Reference proteome</keyword>
<protein>
    <recommendedName>
        <fullName evidence="4">DUF4382 domain-containing protein</fullName>
    </recommendedName>
</protein>